<evidence type="ECO:0000313" key="2">
    <source>
        <dbReference type="Proteomes" id="UP000481417"/>
    </source>
</evidence>
<dbReference type="Proteomes" id="UP000481417">
    <property type="component" value="Unassembled WGS sequence"/>
</dbReference>
<gene>
    <name evidence="1" type="ORF">GIY56_17835</name>
</gene>
<dbReference type="AlphaFoldDB" id="A0A6L6HV32"/>
<protein>
    <submittedName>
        <fullName evidence="1">Uncharacterized protein</fullName>
    </submittedName>
</protein>
<evidence type="ECO:0000313" key="1">
    <source>
        <dbReference type="EMBL" id="MTE02152.1"/>
    </source>
</evidence>
<sequence>MRIRPNKTGRWTNGQFERMNRTIKEATVKRFHTENLKCHFSFMVTIHDHSPGHDLCVPARGPAPAP</sequence>
<proteinExistence type="predicted"/>
<comment type="caution">
    <text evidence="1">The sequence shown here is derived from an EMBL/GenBank/DDBJ whole genome shotgun (WGS) entry which is preliminary data.</text>
</comment>
<reference evidence="1 2" key="1">
    <citation type="submission" date="2019-11" db="EMBL/GenBank/DDBJ databases">
        <authorList>
            <person name="Lang L."/>
        </authorList>
    </citation>
    <scope>NUCLEOTIDE SEQUENCE [LARGE SCALE GENOMIC DNA]</scope>
    <source>
        <strain evidence="1 2">YIM 132242</strain>
    </source>
</reference>
<dbReference type="EMBL" id="WMBT01000034">
    <property type="protein sequence ID" value="MTE02152.1"/>
    <property type="molecule type" value="Genomic_DNA"/>
</dbReference>
<organism evidence="1 2">
    <name type="scientific">Paracoccus lichenicola</name>
    <dbReference type="NCBI Taxonomy" id="2665644"/>
    <lineage>
        <taxon>Bacteria</taxon>
        <taxon>Pseudomonadati</taxon>
        <taxon>Pseudomonadota</taxon>
        <taxon>Alphaproteobacteria</taxon>
        <taxon>Rhodobacterales</taxon>
        <taxon>Paracoccaceae</taxon>
        <taxon>Paracoccus</taxon>
    </lineage>
</organism>
<dbReference type="Gene3D" id="3.30.420.10">
    <property type="entry name" value="Ribonuclease H-like superfamily/Ribonuclease H"/>
    <property type="match status" value="1"/>
</dbReference>
<dbReference type="GO" id="GO:0003676">
    <property type="term" value="F:nucleic acid binding"/>
    <property type="evidence" value="ECO:0007669"/>
    <property type="project" value="InterPro"/>
</dbReference>
<accession>A0A6L6HV32</accession>
<dbReference type="InterPro" id="IPR036397">
    <property type="entry name" value="RNaseH_sf"/>
</dbReference>
<name>A0A6L6HV32_9RHOB</name>
<keyword evidence="2" id="KW-1185">Reference proteome</keyword>